<reference evidence="2" key="2">
    <citation type="submission" date="2024-06" db="EMBL/GenBank/DDBJ databases">
        <title>Caproicibacterium argilliputei sp. nov, a novel caproic acid producing anaerobic bacterium isolated from pit mud.</title>
        <authorList>
            <person name="Xia S."/>
        </authorList>
    </citation>
    <scope>NUCLEOTIDE SEQUENCE</scope>
    <source>
        <strain evidence="2">ZCY20-5</strain>
    </source>
</reference>
<keyword evidence="1" id="KW-0472">Membrane</keyword>
<dbReference type="InterPro" id="IPR010718">
    <property type="entry name" value="DUF1294"/>
</dbReference>
<organism evidence="2 3">
    <name type="scientific">Caproicibacterium argilliputei</name>
    <dbReference type="NCBI Taxonomy" id="3030016"/>
    <lineage>
        <taxon>Bacteria</taxon>
        <taxon>Bacillati</taxon>
        <taxon>Bacillota</taxon>
        <taxon>Clostridia</taxon>
        <taxon>Eubacteriales</taxon>
        <taxon>Oscillospiraceae</taxon>
        <taxon>Caproicibacterium</taxon>
    </lineage>
</organism>
<keyword evidence="1" id="KW-1133">Transmembrane helix</keyword>
<gene>
    <name evidence="2" type="ORF">PXC00_06620</name>
</gene>
<evidence type="ECO:0000256" key="1">
    <source>
        <dbReference type="SAM" id="Phobius"/>
    </source>
</evidence>
<feature type="transmembrane region" description="Helical" evidence="1">
    <location>
        <begin position="70"/>
        <end position="91"/>
    </location>
</feature>
<dbReference type="Pfam" id="PF06961">
    <property type="entry name" value="DUF1294"/>
    <property type="match status" value="1"/>
</dbReference>
<name>A0AA97DDI8_9FIRM</name>
<protein>
    <submittedName>
        <fullName evidence="2">DUF1294 domain-containing protein</fullName>
    </submittedName>
</protein>
<dbReference type="Proteomes" id="UP001300604">
    <property type="component" value="Chromosome"/>
</dbReference>
<dbReference type="InterPro" id="IPR012156">
    <property type="entry name" value="Cold_shock_CspA"/>
</dbReference>
<keyword evidence="3" id="KW-1185">Reference proteome</keyword>
<dbReference type="PIRSF" id="PIRSF002599">
    <property type="entry name" value="Cold_shock_A"/>
    <property type="match status" value="1"/>
</dbReference>
<feature type="transmembrane region" description="Helical" evidence="1">
    <location>
        <begin position="42"/>
        <end position="58"/>
    </location>
</feature>
<dbReference type="RefSeq" id="WP_275846051.1">
    <property type="nucleotide sequence ID" value="NZ_CP135996.1"/>
</dbReference>
<evidence type="ECO:0000313" key="2">
    <source>
        <dbReference type="EMBL" id="WOC33535.1"/>
    </source>
</evidence>
<reference evidence="2" key="1">
    <citation type="submission" date="2023-09" db="EMBL/GenBank/DDBJ databases">
        <authorList>
            <person name="Zeng C."/>
        </authorList>
    </citation>
    <scope>NUCLEOTIDE SEQUENCE</scope>
    <source>
        <strain evidence="2">ZCY20-5</strain>
    </source>
</reference>
<sequence length="95" mass="10905">MSFFWKISVCYFAGISLLSVWLTVHDKRAAVCRRRRTPERTLLLFAALGGSVAMYLTMRCIRHKTKHAKFMVGIPALIFLQILLAAAVWYLRNST</sequence>
<accession>A0AA97DDI8</accession>
<keyword evidence="1" id="KW-0812">Transmembrane</keyword>
<proteinExistence type="predicted"/>
<dbReference type="EMBL" id="CP135996">
    <property type="protein sequence ID" value="WOC33535.1"/>
    <property type="molecule type" value="Genomic_DNA"/>
</dbReference>
<evidence type="ECO:0000313" key="3">
    <source>
        <dbReference type="Proteomes" id="UP001300604"/>
    </source>
</evidence>
<dbReference type="GO" id="GO:0003676">
    <property type="term" value="F:nucleic acid binding"/>
    <property type="evidence" value="ECO:0007669"/>
    <property type="project" value="InterPro"/>
</dbReference>
<dbReference type="KEGG" id="carl:PXC00_06620"/>
<dbReference type="AlphaFoldDB" id="A0AA97DDI8"/>